<dbReference type="AlphaFoldDB" id="H0F5T4"/>
<dbReference type="Proteomes" id="UP000003113">
    <property type="component" value="Unassembled WGS sequence"/>
</dbReference>
<dbReference type="PATRIC" id="fig|477184.5.peg.2110"/>
<dbReference type="eggNOG" id="ENOG503027I">
    <property type="taxonomic scope" value="Bacteria"/>
</dbReference>
<dbReference type="OrthoDB" id="8654887at2"/>
<evidence type="ECO:0000313" key="2">
    <source>
        <dbReference type="Proteomes" id="UP000003113"/>
    </source>
</evidence>
<proteinExistence type="predicted"/>
<evidence type="ECO:0000313" key="1">
    <source>
        <dbReference type="EMBL" id="EHK66212.1"/>
    </source>
</evidence>
<comment type="caution">
    <text evidence="1">The sequence shown here is derived from an EMBL/GenBank/DDBJ whole genome shotgun (WGS) entry which is preliminary data.</text>
</comment>
<keyword evidence="2" id="KW-1185">Reference proteome</keyword>
<dbReference type="EMBL" id="AGUF01000042">
    <property type="protein sequence ID" value="EHK66212.1"/>
    <property type="molecule type" value="Genomic_DNA"/>
</dbReference>
<dbReference type="RefSeq" id="WP_008161789.1">
    <property type="nucleotide sequence ID" value="NZ_AGUF01000042.1"/>
</dbReference>
<sequence length="168" mass="18013">MLSTITLAANETATIAEKEAGASRVFGDVTLGQYSHLIVDGAEATFKHVTLERLGSRIIELRNGAQLHVGALGFASMGASIIYRIGTGCVLTYDASQWDPEVVANTTFDFASQGSGTLKYFPFINPEWLDCPNVTGYSNGDTLEIAGQGHVQRFQVRDGRIVASARLA</sequence>
<protein>
    <submittedName>
        <fullName evidence="1">Uncharacterized protein</fullName>
    </submittedName>
</protein>
<accession>H0F5T4</accession>
<name>H0F5T4_9BURK</name>
<organism evidence="1 2">
    <name type="scientific">Achromobacter arsenitoxydans SY8</name>
    <dbReference type="NCBI Taxonomy" id="477184"/>
    <lineage>
        <taxon>Bacteria</taxon>
        <taxon>Pseudomonadati</taxon>
        <taxon>Pseudomonadota</taxon>
        <taxon>Betaproteobacteria</taxon>
        <taxon>Burkholderiales</taxon>
        <taxon>Alcaligenaceae</taxon>
        <taxon>Achromobacter</taxon>
    </lineage>
</organism>
<gene>
    <name evidence="1" type="ORF">KYC_10638</name>
</gene>
<reference evidence="1 2" key="1">
    <citation type="journal article" date="2012" name="J. Bacteriol.">
        <title>Genome sequence of the highly efficient arsenite-oxidizing bacterium Achromobacter arsenitoxydans SY8.</title>
        <authorList>
            <person name="Li X."/>
            <person name="Hu Y."/>
            <person name="Gong J."/>
            <person name="Lin Y."/>
            <person name="Johnstone L."/>
            <person name="Rensing C."/>
            <person name="Wang G."/>
        </authorList>
    </citation>
    <scope>NUCLEOTIDE SEQUENCE [LARGE SCALE GENOMIC DNA]</scope>
    <source>
        <strain evidence="1 2">SY8</strain>
    </source>
</reference>